<evidence type="ECO:0000313" key="4">
    <source>
        <dbReference type="Proteomes" id="UP000230233"/>
    </source>
</evidence>
<proteinExistence type="predicted"/>
<dbReference type="AlphaFoldDB" id="A0A2G5TBU4"/>
<evidence type="ECO:0000313" key="3">
    <source>
        <dbReference type="EMBL" id="PIC24720.1"/>
    </source>
</evidence>
<dbReference type="Proteomes" id="UP000230233">
    <property type="component" value="Chromosome V"/>
</dbReference>
<dbReference type="InterPro" id="IPR035940">
    <property type="entry name" value="CAP_sf"/>
</dbReference>
<dbReference type="SUPFAM" id="SSF55797">
    <property type="entry name" value="PR-1-like"/>
    <property type="match status" value="1"/>
</dbReference>
<dbReference type="Pfam" id="PF00188">
    <property type="entry name" value="CAP"/>
    <property type="match status" value="1"/>
</dbReference>
<dbReference type="CDD" id="cd05380">
    <property type="entry name" value="CAP_euk"/>
    <property type="match status" value="1"/>
</dbReference>
<dbReference type="InterPro" id="IPR001283">
    <property type="entry name" value="CRISP-related"/>
</dbReference>
<feature type="signal peptide" evidence="1">
    <location>
        <begin position="1"/>
        <end position="16"/>
    </location>
</feature>
<sequence>MKFAFCCLVFFGCVSAEFREEGQVKIVQAHNELRSAVAKGGYNYHKFVNPPLPQAANMRKLKWNVILARQAHETANKCGYEPFFQPNFGENVYAPSSSNPFKNLDDIGASAMAEWVDDVSWYTWKSLKINENPAKLRRFSQMIRDETSLVGCGLKDCGKTNGYYKYVVVCKYDPPMSEADSVVHLQGSPCSNCSAGLTCESSSGLCYLY</sequence>
<gene>
    <name evidence="3" type="primary">Cnig_chr_V.g17933</name>
    <name evidence="3" type="ORF">B9Z55_017933</name>
</gene>
<dbReference type="InterPro" id="IPR014044">
    <property type="entry name" value="CAP_dom"/>
</dbReference>
<feature type="domain" description="SCP" evidence="2">
    <location>
        <begin position="21"/>
        <end position="178"/>
    </location>
</feature>
<organism evidence="3 4">
    <name type="scientific">Caenorhabditis nigoni</name>
    <dbReference type="NCBI Taxonomy" id="1611254"/>
    <lineage>
        <taxon>Eukaryota</taxon>
        <taxon>Metazoa</taxon>
        <taxon>Ecdysozoa</taxon>
        <taxon>Nematoda</taxon>
        <taxon>Chromadorea</taxon>
        <taxon>Rhabditida</taxon>
        <taxon>Rhabditina</taxon>
        <taxon>Rhabditomorpha</taxon>
        <taxon>Rhabditoidea</taxon>
        <taxon>Rhabditidae</taxon>
        <taxon>Peloderinae</taxon>
        <taxon>Caenorhabditis</taxon>
    </lineage>
</organism>
<dbReference type="SMART" id="SM00198">
    <property type="entry name" value="SCP"/>
    <property type="match status" value="1"/>
</dbReference>
<comment type="caution">
    <text evidence="3">The sequence shown here is derived from an EMBL/GenBank/DDBJ whole genome shotgun (WGS) entry which is preliminary data.</text>
</comment>
<keyword evidence="1" id="KW-0732">Signal</keyword>
<dbReference type="EMBL" id="PDUG01000005">
    <property type="protein sequence ID" value="PIC24720.1"/>
    <property type="molecule type" value="Genomic_DNA"/>
</dbReference>
<name>A0A2G5TBU4_9PELO</name>
<feature type="chain" id="PRO_5013922583" description="SCP domain-containing protein" evidence="1">
    <location>
        <begin position="17"/>
        <end position="209"/>
    </location>
</feature>
<dbReference type="Gene3D" id="3.40.33.10">
    <property type="entry name" value="CAP"/>
    <property type="match status" value="1"/>
</dbReference>
<accession>A0A2G5TBU4</accession>
<dbReference type="OrthoDB" id="5809216at2759"/>
<evidence type="ECO:0000259" key="2">
    <source>
        <dbReference type="SMART" id="SM00198"/>
    </source>
</evidence>
<dbReference type="PANTHER" id="PTHR10334">
    <property type="entry name" value="CYSTEINE-RICH SECRETORY PROTEIN-RELATED"/>
    <property type="match status" value="1"/>
</dbReference>
<evidence type="ECO:0000256" key="1">
    <source>
        <dbReference type="SAM" id="SignalP"/>
    </source>
</evidence>
<keyword evidence="4" id="KW-1185">Reference proteome</keyword>
<reference evidence="4" key="1">
    <citation type="submission" date="2017-10" db="EMBL/GenBank/DDBJ databases">
        <title>Rapid genome shrinkage in a self-fertile nematode reveals novel sperm competition proteins.</title>
        <authorList>
            <person name="Yin D."/>
            <person name="Schwarz E.M."/>
            <person name="Thomas C.G."/>
            <person name="Felde R.L."/>
            <person name="Korf I.F."/>
            <person name="Cutter A.D."/>
            <person name="Schartner C.M."/>
            <person name="Ralston E.J."/>
            <person name="Meyer B.J."/>
            <person name="Haag E.S."/>
        </authorList>
    </citation>
    <scope>NUCLEOTIDE SEQUENCE [LARGE SCALE GENOMIC DNA]</scope>
    <source>
        <strain evidence="4">JU1422</strain>
    </source>
</reference>
<protein>
    <recommendedName>
        <fullName evidence="2">SCP domain-containing protein</fullName>
    </recommendedName>
</protein>